<dbReference type="STRING" id="72664.V4LET0"/>
<name>V4LET0_EUTSA</name>
<organism evidence="3 4">
    <name type="scientific">Eutrema salsugineum</name>
    <name type="common">Saltwater cress</name>
    <name type="synonym">Sisymbrium salsugineum</name>
    <dbReference type="NCBI Taxonomy" id="72664"/>
    <lineage>
        <taxon>Eukaryota</taxon>
        <taxon>Viridiplantae</taxon>
        <taxon>Streptophyta</taxon>
        <taxon>Embryophyta</taxon>
        <taxon>Tracheophyta</taxon>
        <taxon>Spermatophyta</taxon>
        <taxon>Magnoliopsida</taxon>
        <taxon>eudicotyledons</taxon>
        <taxon>Gunneridae</taxon>
        <taxon>Pentapetalae</taxon>
        <taxon>rosids</taxon>
        <taxon>malvids</taxon>
        <taxon>Brassicales</taxon>
        <taxon>Brassicaceae</taxon>
        <taxon>Eutremeae</taxon>
        <taxon>Eutrema</taxon>
    </lineage>
</organism>
<accession>V4LET0</accession>
<dbReference type="InterPro" id="IPR033979">
    <property type="entry name" value="MINDY_domain"/>
</dbReference>
<feature type="domain" description="MINDY deubiquitinase" evidence="2">
    <location>
        <begin position="34"/>
        <end position="563"/>
    </location>
</feature>
<evidence type="ECO:0000313" key="3">
    <source>
        <dbReference type="EMBL" id="ESQ38293.1"/>
    </source>
</evidence>
<reference evidence="3 4" key="1">
    <citation type="journal article" date="2013" name="Front. Plant Sci.">
        <title>The Reference Genome of the Halophytic Plant Eutrema salsugineum.</title>
        <authorList>
            <person name="Yang R."/>
            <person name="Jarvis D.E."/>
            <person name="Chen H."/>
            <person name="Beilstein M.A."/>
            <person name="Grimwood J."/>
            <person name="Jenkins J."/>
            <person name="Shu S."/>
            <person name="Prochnik S."/>
            <person name="Xin M."/>
            <person name="Ma C."/>
            <person name="Schmutz J."/>
            <person name="Wing R.A."/>
            <person name="Mitchell-Olds T."/>
            <person name="Schumaker K.S."/>
            <person name="Wang X."/>
        </authorList>
    </citation>
    <scope>NUCLEOTIDE SEQUENCE [LARGE SCALE GENOMIC DNA]</scope>
</reference>
<feature type="compositionally biased region" description="Low complexity" evidence="1">
    <location>
        <begin position="15"/>
        <end position="27"/>
    </location>
</feature>
<dbReference type="AlphaFoldDB" id="V4LET0"/>
<gene>
    <name evidence="3" type="ORF">EUTSA_v10028490mg</name>
</gene>
<feature type="region of interest" description="Disordered" evidence="1">
    <location>
        <begin position="383"/>
        <end position="426"/>
    </location>
</feature>
<dbReference type="GO" id="GO:0071944">
    <property type="term" value="C:cell periphery"/>
    <property type="evidence" value="ECO:0007669"/>
    <property type="project" value="TreeGrafter"/>
</dbReference>
<dbReference type="eggNOG" id="KOG2427">
    <property type="taxonomic scope" value="Eukaryota"/>
</dbReference>
<dbReference type="GO" id="GO:0016807">
    <property type="term" value="F:cysteine-type carboxypeptidase activity"/>
    <property type="evidence" value="ECO:0007669"/>
    <property type="project" value="TreeGrafter"/>
</dbReference>
<dbReference type="OrthoDB" id="10261212at2759"/>
<feature type="region of interest" description="Disordered" evidence="1">
    <location>
        <begin position="263"/>
        <end position="282"/>
    </location>
</feature>
<dbReference type="GO" id="GO:0005829">
    <property type="term" value="C:cytosol"/>
    <property type="evidence" value="ECO:0007669"/>
    <property type="project" value="TreeGrafter"/>
</dbReference>
<feature type="compositionally biased region" description="Low complexity" evidence="1">
    <location>
        <begin position="655"/>
        <end position="664"/>
    </location>
</feature>
<feature type="compositionally biased region" description="Polar residues" evidence="1">
    <location>
        <begin position="383"/>
        <end position="406"/>
    </location>
</feature>
<feature type="compositionally biased region" description="Basic and acidic residues" evidence="1">
    <location>
        <begin position="666"/>
        <end position="679"/>
    </location>
</feature>
<dbReference type="GO" id="GO:0071108">
    <property type="term" value="P:protein K48-linked deubiquitination"/>
    <property type="evidence" value="ECO:0007669"/>
    <property type="project" value="TreeGrafter"/>
</dbReference>
<dbReference type="KEGG" id="eus:EUTSA_v10028490mg"/>
<feature type="compositionally biased region" description="Polar residues" evidence="1">
    <location>
        <begin position="268"/>
        <end position="282"/>
    </location>
</feature>
<dbReference type="GO" id="GO:0004843">
    <property type="term" value="F:cysteine-type deubiquitinase activity"/>
    <property type="evidence" value="ECO:0007669"/>
    <property type="project" value="InterPro"/>
</dbReference>
<dbReference type="GO" id="GO:1990380">
    <property type="term" value="F:K48-linked deubiquitinase activity"/>
    <property type="evidence" value="ECO:0007669"/>
    <property type="project" value="InterPro"/>
</dbReference>
<keyword evidence="4" id="KW-1185">Reference proteome</keyword>
<feature type="compositionally biased region" description="Polar residues" evidence="1">
    <location>
        <begin position="625"/>
        <end position="637"/>
    </location>
</feature>
<protein>
    <recommendedName>
        <fullName evidence="2">MINDY deubiquitinase domain-containing protein</fullName>
    </recommendedName>
</protein>
<evidence type="ECO:0000256" key="1">
    <source>
        <dbReference type="SAM" id="MobiDB-lite"/>
    </source>
</evidence>
<evidence type="ECO:0000259" key="2">
    <source>
        <dbReference type="Pfam" id="PF04424"/>
    </source>
</evidence>
<sequence length="679" mass="74052">MATASSSPPSDSPSEETQTNQEATQQKETTEEVTYKTKSIQFLGRNTPIILQNENGPCPLLAICNVLLLRNNLNLNPDCYEVSQERLLSLVVDRLIDSNSKVNNKEEGYVENQQQNIADAIDLLPRLTTGIDVNIKFRRIDDFEFTPECAIFDLLDIPLYHGWIVDPQDVEAANAIGSKSYNALMGELVALETQNVEARGDQNLGEDSVDFAAATTAALGVPSPCLSKTRSFEDSPPAAAELRRLRKGDLEEETELLQALQLSQGQGNDSAPNTHGDSTNLDSAFTFADANQPSTHGDNICHLEQFKSEGDKPSENYRNTMEVGQFPASITIKSGDLDHDHLKESGDEMGRDAENANSNEKAIADVTSSEALSVEKTNLVSTKTECSSGSLLESDATSTNPDSSCRSQHDDVPDALTSPVSTDEPMYEGEECVNAVAPVCADKEPVYEGESLLGKKAEKTVGDCSSEGKATDGLTAEEGELIRNFMKNSASQLTFCGLFRLQEGLKERELCVFFRNNHFCTMFKYEGELYLLATDQGYLNQPDLVWEKLNEVNGDTAFMTSTFKDFKIDSETSGASGTWDERNAVTNTADYLASINNVADTGMDVNSDLQLAIALQQQEFEDQSPRSNPTPQPTSVGASRLITGPQVPRSNHRPSSTAASSASSRQEAKSPKDSKCRIM</sequence>
<evidence type="ECO:0000313" key="4">
    <source>
        <dbReference type="Proteomes" id="UP000030689"/>
    </source>
</evidence>
<feature type="region of interest" description="Disordered" evidence="1">
    <location>
        <begin position="1"/>
        <end position="34"/>
    </location>
</feature>
<dbReference type="Pfam" id="PF04424">
    <property type="entry name" value="MINDY_DUB"/>
    <property type="match status" value="1"/>
</dbReference>
<dbReference type="PANTHER" id="PTHR18063">
    <property type="entry name" value="NF-E2 INDUCIBLE PROTEIN"/>
    <property type="match status" value="1"/>
</dbReference>
<proteinExistence type="predicted"/>
<dbReference type="PANTHER" id="PTHR18063:SF6">
    <property type="entry name" value="UBIQUITIN CARBOXYL-TERMINAL HYDROLASE"/>
    <property type="match status" value="1"/>
</dbReference>
<dbReference type="OMA" id="CNYRKNI"/>
<dbReference type="InterPro" id="IPR007518">
    <property type="entry name" value="MINDY"/>
</dbReference>
<dbReference type="EMBL" id="KI517537">
    <property type="protein sequence ID" value="ESQ38293.1"/>
    <property type="molecule type" value="Genomic_DNA"/>
</dbReference>
<feature type="compositionally biased region" description="Basic and acidic residues" evidence="1">
    <location>
        <begin position="337"/>
        <end position="354"/>
    </location>
</feature>
<feature type="region of interest" description="Disordered" evidence="1">
    <location>
        <begin position="337"/>
        <end position="358"/>
    </location>
</feature>
<dbReference type="Proteomes" id="UP000030689">
    <property type="component" value="Unassembled WGS sequence"/>
</dbReference>
<dbReference type="Gramene" id="ESQ38293">
    <property type="protein sequence ID" value="ESQ38293"/>
    <property type="gene ID" value="EUTSA_v10028490mg"/>
</dbReference>
<feature type="region of interest" description="Disordered" evidence="1">
    <location>
        <begin position="619"/>
        <end position="679"/>
    </location>
</feature>